<feature type="compositionally biased region" description="Basic and acidic residues" evidence="1">
    <location>
        <begin position="209"/>
        <end position="226"/>
    </location>
</feature>
<accession>A0AAE1ZKP2</accession>
<comment type="caution">
    <text evidence="2">The sequence shown here is derived from an EMBL/GenBank/DDBJ whole genome shotgun (WGS) entry which is preliminary data.</text>
</comment>
<organism evidence="2 3">
    <name type="scientific">Schistosoma mekongi</name>
    <name type="common">Parasitic worm</name>
    <dbReference type="NCBI Taxonomy" id="38744"/>
    <lineage>
        <taxon>Eukaryota</taxon>
        <taxon>Metazoa</taxon>
        <taxon>Spiralia</taxon>
        <taxon>Lophotrochozoa</taxon>
        <taxon>Platyhelminthes</taxon>
        <taxon>Trematoda</taxon>
        <taxon>Digenea</taxon>
        <taxon>Strigeidida</taxon>
        <taxon>Schistosomatoidea</taxon>
        <taxon>Schistosomatidae</taxon>
        <taxon>Schistosoma</taxon>
    </lineage>
</organism>
<keyword evidence="3" id="KW-1185">Reference proteome</keyword>
<feature type="region of interest" description="Disordered" evidence="1">
    <location>
        <begin position="158"/>
        <end position="226"/>
    </location>
</feature>
<evidence type="ECO:0000313" key="3">
    <source>
        <dbReference type="Proteomes" id="UP001292079"/>
    </source>
</evidence>
<evidence type="ECO:0000313" key="2">
    <source>
        <dbReference type="EMBL" id="KAK4475683.1"/>
    </source>
</evidence>
<dbReference type="EMBL" id="JALJAT010000001">
    <property type="protein sequence ID" value="KAK4475683.1"/>
    <property type="molecule type" value="Genomic_DNA"/>
</dbReference>
<proteinExistence type="predicted"/>
<sequence>MNAIPLADAKSDEYNHLPIEELTQPPHPSPAELLEAYPFMQTYLKQHVHPDGEITDNRSISDSDFWSRYYYHVWLLDSTEFRRRKLNEHVESVSAVKQSTQHQSTWHGMGSNNGTVEDLSFVSQDEWPDTLDSDDQTTMENKQEISNDKLNIKHCNVVNDDDGTVTSSARINSLSGRSSTEDSITTNKSNNGKTSRKKHGFKRSANKNEISKEPNYDNQDELLKNK</sequence>
<name>A0AAE1ZKP2_SCHME</name>
<dbReference type="AlphaFoldDB" id="A0AAE1ZKP2"/>
<evidence type="ECO:0008006" key="4">
    <source>
        <dbReference type="Google" id="ProtNLM"/>
    </source>
</evidence>
<protein>
    <recommendedName>
        <fullName evidence="4">BSD domain-containing protein</fullName>
    </recommendedName>
</protein>
<feature type="compositionally biased region" description="Basic residues" evidence="1">
    <location>
        <begin position="194"/>
        <end position="205"/>
    </location>
</feature>
<dbReference type="Proteomes" id="UP001292079">
    <property type="component" value="Unassembled WGS sequence"/>
</dbReference>
<feature type="compositionally biased region" description="Polar residues" evidence="1">
    <location>
        <begin position="164"/>
        <end position="193"/>
    </location>
</feature>
<gene>
    <name evidence="2" type="ORF">MN116_000950</name>
</gene>
<reference evidence="2" key="2">
    <citation type="journal article" date="2023" name="Infect Dis Poverty">
        <title>Chromosome-scale genome of the human blood fluke Schistosoma mekongi and its implications for public health.</title>
        <authorList>
            <person name="Zhou M."/>
            <person name="Xu L."/>
            <person name="Xu D."/>
            <person name="Chen W."/>
            <person name="Khan J."/>
            <person name="Hu Y."/>
            <person name="Huang H."/>
            <person name="Wei H."/>
            <person name="Zhang Y."/>
            <person name="Chusongsang P."/>
            <person name="Tanasarnprasert K."/>
            <person name="Hu X."/>
            <person name="Limpanont Y."/>
            <person name="Lv Z."/>
        </authorList>
    </citation>
    <scope>NUCLEOTIDE SEQUENCE</scope>
    <source>
        <strain evidence="2">LV_2022a</strain>
    </source>
</reference>
<reference evidence="2" key="1">
    <citation type="submission" date="2022-04" db="EMBL/GenBank/DDBJ databases">
        <authorList>
            <person name="Xu L."/>
            <person name="Lv Z."/>
        </authorList>
    </citation>
    <scope>NUCLEOTIDE SEQUENCE</scope>
    <source>
        <strain evidence="2">LV_2022a</strain>
    </source>
</reference>
<evidence type="ECO:0000256" key="1">
    <source>
        <dbReference type="SAM" id="MobiDB-lite"/>
    </source>
</evidence>